<accession>A0A5J4N5G8</accession>
<dbReference type="UniPathway" id="UPA00588">
    <property type="reaction ID" value="UER00646"/>
</dbReference>
<evidence type="ECO:0000256" key="8">
    <source>
        <dbReference type="ARBA" id="ARBA00022490"/>
    </source>
</evidence>
<gene>
    <name evidence="13" type="ORF">DEA37_0009897</name>
</gene>
<dbReference type="GO" id="GO:0005737">
    <property type="term" value="C:cytoplasm"/>
    <property type="evidence" value="ECO:0007669"/>
    <property type="project" value="UniProtKB-SubCell"/>
</dbReference>
<name>A0A5J4N5G8_9TREM</name>
<dbReference type="Pfam" id="PF00156">
    <property type="entry name" value="Pribosyltran"/>
    <property type="match status" value="1"/>
</dbReference>
<dbReference type="InterPro" id="IPR005764">
    <property type="entry name" value="Ade_phspho_trans"/>
</dbReference>
<feature type="domain" description="Phosphoribosyltransferase" evidence="12">
    <location>
        <begin position="52"/>
        <end position="179"/>
    </location>
</feature>
<dbReference type="NCBIfam" id="TIGR01090">
    <property type="entry name" value="apt"/>
    <property type="match status" value="1"/>
</dbReference>
<evidence type="ECO:0000256" key="4">
    <source>
        <dbReference type="ARBA" id="ARBA00004659"/>
    </source>
</evidence>
<comment type="subcellular location">
    <subcellularLocation>
        <location evidence="3">Cytoplasm</location>
    </subcellularLocation>
</comment>
<keyword evidence="11" id="KW-0660">Purine salvage</keyword>
<dbReference type="Proteomes" id="UP000324629">
    <property type="component" value="Unassembled WGS sequence"/>
</dbReference>
<evidence type="ECO:0000256" key="10">
    <source>
        <dbReference type="ARBA" id="ARBA00022679"/>
    </source>
</evidence>
<dbReference type="GO" id="GO:0002055">
    <property type="term" value="F:adenine binding"/>
    <property type="evidence" value="ECO:0007669"/>
    <property type="project" value="TreeGrafter"/>
</dbReference>
<sequence length="189" mass="20692">MSTGSSERLKKRKEIESAIATFPDFPKKGILFRDIFGVFKNPNLIEHLLTELHLLIRENILASSKIDAIVGLDARGFLFGPSLAVRMDCAFVPVRKAGKLPGDCYSANYDLEYGTATLELQCESFRPNDRVVLVDDLLATGGSLMASVELIKKAKAVPVAAVVVIELQNLDGRAKLETIGVPVYTVFTH</sequence>
<keyword evidence="10 13" id="KW-0808">Transferase</keyword>
<dbReference type="GO" id="GO:0003999">
    <property type="term" value="F:adenine phosphoribosyltransferase activity"/>
    <property type="evidence" value="ECO:0007669"/>
    <property type="project" value="UniProtKB-EC"/>
</dbReference>
<dbReference type="InterPro" id="IPR000836">
    <property type="entry name" value="PRTase_dom"/>
</dbReference>
<keyword evidence="14" id="KW-1185">Reference proteome</keyword>
<proteinExistence type="inferred from homology"/>
<dbReference type="NCBIfam" id="NF002636">
    <property type="entry name" value="PRK02304.1-5"/>
    <property type="match status" value="1"/>
</dbReference>
<evidence type="ECO:0000256" key="3">
    <source>
        <dbReference type="ARBA" id="ARBA00004496"/>
    </source>
</evidence>
<dbReference type="AlphaFoldDB" id="A0A5J4N5G8"/>
<dbReference type="InterPro" id="IPR029057">
    <property type="entry name" value="PRTase-like"/>
</dbReference>
<evidence type="ECO:0000256" key="2">
    <source>
        <dbReference type="ARBA" id="ARBA00003968"/>
    </source>
</evidence>
<comment type="similarity">
    <text evidence="5">Belongs to the purine/pyrimidine phosphoribosyltransferase family.</text>
</comment>
<dbReference type="PANTHER" id="PTHR32315">
    <property type="entry name" value="ADENINE PHOSPHORIBOSYLTRANSFERASE"/>
    <property type="match status" value="1"/>
</dbReference>
<dbReference type="CDD" id="cd06223">
    <property type="entry name" value="PRTases_typeI"/>
    <property type="match status" value="1"/>
</dbReference>
<dbReference type="EC" id="2.4.2.7" evidence="6"/>
<evidence type="ECO:0000313" key="13">
    <source>
        <dbReference type="EMBL" id="KAA3670687.1"/>
    </source>
</evidence>
<dbReference type="InterPro" id="IPR050054">
    <property type="entry name" value="UPRTase/APRTase"/>
</dbReference>
<dbReference type="EMBL" id="QNGE01008789">
    <property type="protein sequence ID" value="KAA3670687.1"/>
    <property type="molecule type" value="Genomic_DNA"/>
</dbReference>
<dbReference type="Gene3D" id="3.40.50.2020">
    <property type="match status" value="1"/>
</dbReference>
<dbReference type="PROSITE" id="PS50890">
    <property type="entry name" value="PUA"/>
    <property type="match status" value="1"/>
</dbReference>
<dbReference type="NCBIfam" id="NF002634">
    <property type="entry name" value="PRK02304.1-3"/>
    <property type="match status" value="1"/>
</dbReference>
<evidence type="ECO:0000256" key="5">
    <source>
        <dbReference type="ARBA" id="ARBA00008391"/>
    </source>
</evidence>
<dbReference type="HAMAP" id="MF_00004">
    <property type="entry name" value="Aden_phosphoribosyltr"/>
    <property type="match status" value="1"/>
</dbReference>
<evidence type="ECO:0000256" key="9">
    <source>
        <dbReference type="ARBA" id="ARBA00022676"/>
    </source>
</evidence>
<dbReference type="SUPFAM" id="SSF53271">
    <property type="entry name" value="PRTase-like"/>
    <property type="match status" value="1"/>
</dbReference>
<comment type="function">
    <text evidence="2">Catalyzes a salvage reaction resulting in the formation of AMP, that is energically less costly than de novo synthesis.</text>
</comment>
<organism evidence="13 14">
    <name type="scientific">Paragonimus westermani</name>
    <dbReference type="NCBI Taxonomy" id="34504"/>
    <lineage>
        <taxon>Eukaryota</taxon>
        <taxon>Metazoa</taxon>
        <taxon>Spiralia</taxon>
        <taxon>Lophotrochozoa</taxon>
        <taxon>Platyhelminthes</taxon>
        <taxon>Trematoda</taxon>
        <taxon>Digenea</taxon>
        <taxon>Plagiorchiida</taxon>
        <taxon>Troglotremata</taxon>
        <taxon>Troglotrematidae</taxon>
        <taxon>Paragonimus</taxon>
    </lineage>
</organism>
<dbReference type="GO" id="GO:0006166">
    <property type="term" value="P:purine ribonucleoside salvage"/>
    <property type="evidence" value="ECO:0007669"/>
    <property type="project" value="UniProtKB-KW"/>
</dbReference>
<evidence type="ECO:0000259" key="12">
    <source>
        <dbReference type="Pfam" id="PF00156"/>
    </source>
</evidence>
<evidence type="ECO:0000256" key="6">
    <source>
        <dbReference type="ARBA" id="ARBA00011893"/>
    </source>
</evidence>
<comment type="catalytic activity">
    <reaction evidence="1">
        <text>AMP + diphosphate = 5-phospho-alpha-D-ribose 1-diphosphate + adenine</text>
        <dbReference type="Rhea" id="RHEA:16609"/>
        <dbReference type="ChEBI" id="CHEBI:16708"/>
        <dbReference type="ChEBI" id="CHEBI:33019"/>
        <dbReference type="ChEBI" id="CHEBI:58017"/>
        <dbReference type="ChEBI" id="CHEBI:456215"/>
        <dbReference type="EC" id="2.4.2.7"/>
    </reaction>
</comment>
<evidence type="ECO:0000256" key="1">
    <source>
        <dbReference type="ARBA" id="ARBA00000868"/>
    </source>
</evidence>
<evidence type="ECO:0000256" key="11">
    <source>
        <dbReference type="ARBA" id="ARBA00022726"/>
    </source>
</evidence>
<comment type="pathway">
    <text evidence="4">Purine metabolism; AMP biosynthesis via salvage pathway; AMP from adenine: step 1/1.</text>
</comment>
<dbReference type="GO" id="GO:0016208">
    <property type="term" value="F:AMP binding"/>
    <property type="evidence" value="ECO:0007669"/>
    <property type="project" value="TreeGrafter"/>
</dbReference>
<protein>
    <recommendedName>
        <fullName evidence="7">Adenine phosphoribosyltransferase</fullName>
        <ecNumber evidence="6">2.4.2.7</ecNumber>
    </recommendedName>
</protein>
<reference evidence="13 14" key="1">
    <citation type="journal article" date="2019" name="Gigascience">
        <title>Whole-genome sequence of the oriental lung fluke Paragonimus westermani.</title>
        <authorList>
            <person name="Oey H."/>
            <person name="Zakrzewski M."/>
            <person name="Narain K."/>
            <person name="Devi K.R."/>
            <person name="Agatsuma T."/>
            <person name="Nawaratna S."/>
            <person name="Gobert G.N."/>
            <person name="Jones M.K."/>
            <person name="Ragan M.A."/>
            <person name="McManus D.P."/>
            <person name="Krause L."/>
        </authorList>
    </citation>
    <scope>NUCLEOTIDE SEQUENCE [LARGE SCALE GENOMIC DNA]</scope>
    <source>
        <strain evidence="13 14">IND2009</strain>
    </source>
</reference>
<evidence type="ECO:0000313" key="14">
    <source>
        <dbReference type="Proteomes" id="UP000324629"/>
    </source>
</evidence>
<dbReference type="PANTHER" id="PTHR32315:SF3">
    <property type="entry name" value="ADENINE PHOSPHORIBOSYLTRANSFERASE"/>
    <property type="match status" value="1"/>
</dbReference>
<dbReference type="GO" id="GO:0044209">
    <property type="term" value="P:AMP salvage"/>
    <property type="evidence" value="ECO:0007669"/>
    <property type="project" value="UniProtKB-UniPathway"/>
</dbReference>
<keyword evidence="8" id="KW-0963">Cytoplasm</keyword>
<keyword evidence="9 13" id="KW-0328">Glycosyltransferase</keyword>
<dbReference type="GO" id="GO:0006168">
    <property type="term" value="P:adenine salvage"/>
    <property type="evidence" value="ECO:0007669"/>
    <property type="project" value="InterPro"/>
</dbReference>
<dbReference type="FunFam" id="3.40.50.2020:FF:000021">
    <property type="entry name" value="Adenine phosphoribosyltransferase"/>
    <property type="match status" value="1"/>
</dbReference>
<evidence type="ECO:0000256" key="7">
    <source>
        <dbReference type="ARBA" id="ARBA00017366"/>
    </source>
</evidence>
<comment type="caution">
    <text evidence="13">The sequence shown here is derived from an EMBL/GenBank/DDBJ whole genome shotgun (WGS) entry which is preliminary data.</text>
</comment>